<dbReference type="AlphaFoldDB" id="A8G5W0"/>
<dbReference type="HOGENOM" id="CLU_018575_0_1_3"/>
<evidence type="ECO:0000313" key="2">
    <source>
        <dbReference type="EMBL" id="ABV50991.1"/>
    </source>
</evidence>
<accession>A8G5W0</accession>
<dbReference type="PANTHER" id="PTHR43308:SF1">
    <property type="entry name" value="OUTER MEMBRANE PROTEIN ALPHA"/>
    <property type="match status" value="1"/>
</dbReference>
<reference evidence="2 3" key="1">
    <citation type="journal article" date="2007" name="PLoS Genet.">
        <title>Patterns and implications of gene gain and loss in the evolution of Prochlorococcus.</title>
        <authorList>
            <person name="Kettler G.C."/>
            <person name="Martiny A.C."/>
            <person name="Huang K."/>
            <person name="Zucker J."/>
            <person name="Coleman M.L."/>
            <person name="Rodrigue S."/>
            <person name="Chen F."/>
            <person name="Lapidus A."/>
            <person name="Ferriera S."/>
            <person name="Johnson J."/>
            <person name="Steglich C."/>
            <person name="Church G.M."/>
            <person name="Richardson P."/>
            <person name="Chisholm S.W."/>
        </authorList>
    </citation>
    <scope>NUCLEOTIDE SEQUENCE [LARGE SCALE GENOMIC DNA]</scope>
    <source>
        <strain evidence="2 3">MIT 9215</strain>
    </source>
</reference>
<evidence type="ECO:0000256" key="1">
    <source>
        <dbReference type="SAM" id="SignalP"/>
    </source>
</evidence>
<dbReference type="OrthoDB" id="468251at2"/>
<organism evidence="2 3">
    <name type="scientific">Prochlorococcus marinus (strain MIT 9215)</name>
    <dbReference type="NCBI Taxonomy" id="93060"/>
    <lineage>
        <taxon>Bacteria</taxon>
        <taxon>Bacillati</taxon>
        <taxon>Cyanobacteriota</taxon>
        <taxon>Cyanophyceae</taxon>
        <taxon>Synechococcales</taxon>
        <taxon>Prochlorococcaceae</taxon>
        <taxon>Prochlorococcus</taxon>
    </lineage>
</organism>
<evidence type="ECO:0000313" key="3">
    <source>
        <dbReference type="Proteomes" id="UP000002014"/>
    </source>
</evidence>
<dbReference type="Proteomes" id="UP000002014">
    <property type="component" value="Chromosome"/>
</dbReference>
<dbReference type="STRING" id="93060.P9215_13761"/>
<feature type="chain" id="PRO_5040986822" description="Porin" evidence="1">
    <location>
        <begin position="25"/>
        <end position="425"/>
    </location>
</feature>
<gene>
    <name evidence="2" type="ordered locus">P9215_13761</name>
</gene>
<dbReference type="InterPro" id="IPR051465">
    <property type="entry name" value="Cell_Envelope_Struct_Comp"/>
</dbReference>
<proteinExistence type="predicted"/>
<feature type="signal peptide" evidence="1">
    <location>
        <begin position="1"/>
        <end position="24"/>
    </location>
</feature>
<evidence type="ECO:0008006" key="4">
    <source>
        <dbReference type="Google" id="ProtNLM"/>
    </source>
</evidence>
<sequence>MKLFQKMLVAGSALSLIAPVASQASETINLEEMNGFVRSEQASSRLDSTTFINNVSEEIADLKGRVDGLEAKQNDFEAGSFSDTTTLDGKAVFALAAADHNGNYATNGESLQMQYSYTMNLNSSFTGDDNLYVRIKTGNGKGWTATTTQGGYLVSNNSNGDTLKVDKIWYSFPVGERNTFWIGPEVENYYMHATTPSIYSPTLKQFTLGGNASAYGASTNSGFGWAYNADNGFAVSSNFVSQQTNVATAGLLTNEAKTSWATQVGYTKPQYSVSAILNLKYNGWADSYFGTSNGNSRGTALNSTNVGLRAWWRPQETGTATPSISVGYDVSSIDGAASSADSTDMIFVGLNWSDMITADDKIGLAFGQPQTNENDTVDPFAYEAYYEYTVNDATKLRTTVFGNSDRDGTAGNDNTGVVVETSFKF</sequence>
<protein>
    <recommendedName>
        <fullName evidence="4">Porin</fullName>
    </recommendedName>
</protein>
<dbReference type="EMBL" id="CP000825">
    <property type="protein sequence ID" value="ABV50991.1"/>
    <property type="molecule type" value="Genomic_DNA"/>
</dbReference>
<dbReference type="eggNOG" id="COG3659">
    <property type="taxonomic scope" value="Bacteria"/>
</dbReference>
<dbReference type="KEGG" id="pmh:P9215_13761"/>
<name>A8G5W0_PROM2</name>
<keyword evidence="1" id="KW-0732">Signal</keyword>
<dbReference type="PANTHER" id="PTHR43308">
    <property type="entry name" value="OUTER MEMBRANE PROTEIN ALPHA-RELATED"/>
    <property type="match status" value="1"/>
</dbReference>